<reference evidence="1" key="1">
    <citation type="journal article" date="2022" name="bioRxiv">
        <title>Sequencing and chromosome-scale assembly of the giantPleurodeles waltlgenome.</title>
        <authorList>
            <person name="Brown T."/>
            <person name="Elewa A."/>
            <person name="Iarovenko S."/>
            <person name="Subramanian E."/>
            <person name="Araus A.J."/>
            <person name="Petzold A."/>
            <person name="Susuki M."/>
            <person name="Suzuki K.-i.T."/>
            <person name="Hayashi T."/>
            <person name="Toyoda A."/>
            <person name="Oliveira C."/>
            <person name="Osipova E."/>
            <person name="Leigh N.D."/>
            <person name="Simon A."/>
            <person name="Yun M.H."/>
        </authorList>
    </citation>
    <scope>NUCLEOTIDE SEQUENCE</scope>
    <source>
        <strain evidence="1">20211129_DDA</strain>
        <tissue evidence="1">Liver</tissue>
    </source>
</reference>
<name>A0AAV7N6M1_PLEWA</name>
<comment type="caution">
    <text evidence="1">The sequence shown here is derived from an EMBL/GenBank/DDBJ whole genome shotgun (WGS) entry which is preliminary data.</text>
</comment>
<organism evidence="1 2">
    <name type="scientific">Pleurodeles waltl</name>
    <name type="common">Iberian ribbed newt</name>
    <dbReference type="NCBI Taxonomy" id="8319"/>
    <lineage>
        <taxon>Eukaryota</taxon>
        <taxon>Metazoa</taxon>
        <taxon>Chordata</taxon>
        <taxon>Craniata</taxon>
        <taxon>Vertebrata</taxon>
        <taxon>Euteleostomi</taxon>
        <taxon>Amphibia</taxon>
        <taxon>Batrachia</taxon>
        <taxon>Caudata</taxon>
        <taxon>Salamandroidea</taxon>
        <taxon>Salamandridae</taxon>
        <taxon>Pleurodelinae</taxon>
        <taxon>Pleurodeles</taxon>
    </lineage>
</organism>
<sequence>MNSTSRGEGVCLRPALLTLRPGNQFASGFHGNFRSRARDDILQAYRHEAQPQPPPLFLQRLKEDPRKHLFTKHENEQAVPRTVRNINEGTVTLSLVPKPQHPFNFLEWGPLQEELKRQRPPFTTYQHDFWKRGDYKTDKKIPQLLVPRLSLGRPLMRTPSTIYQHSYKRHPISVTDHLSRNGQVTPRKDYACTIQRESPRKGNTCVTQESSSTQEFSVKDYTCTPKRESPVKDYTCVTQQESPVKDYSCVTQQESPVKDYSCDTLQEYPAKDHTSLPQQEFPMKDYSCVTERESPAKDHTCIPQEEAPVKDYSCDTQREPTVNGYTCATQQEPSVKDYSCAAQQEPTLKDYSFSTQQECSQKDTCATPQKSPLKDYGYATQREHPVKDYSSATYTIPRRNKRIMSAPLPRITVSDCLVWPNLEFEKPRCLPTK</sequence>
<keyword evidence="2" id="KW-1185">Reference proteome</keyword>
<dbReference type="AlphaFoldDB" id="A0AAV7N6M1"/>
<dbReference type="PANTHER" id="PTHR35539">
    <property type="entry name" value="CDNA SEQUENCE BC048562"/>
    <property type="match status" value="1"/>
</dbReference>
<proteinExistence type="predicted"/>
<accession>A0AAV7N6M1</accession>
<gene>
    <name evidence="1" type="ORF">NDU88_008483</name>
</gene>
<dbReference type="EMBL" id="JANPWB010000013">
    <property type="protein sequence ID" value="KAJ1111146.1"/>
    <property type="molecule type" value="Genomic_DNA"/>
</dbReference>
<protein>
    <submittedName>
        <fullName evidence="1">Uncharacterized protein</fullName>
    </submittedName>
</protein>
<evidence type="ECO:0000313" key="2">
    <source>
        <dbReference type="Proteomes" id="UP001066276"/>
    </source>
</evidence>
<dbReference type="PANTHER" id="PTHR35539:SF1">
    <property type="entry name" value="CDNA SEQUENCE BC048562"/>
    <property type="match status" value="1"/>
</dbReference>
<evidence type="ECO:0000313" key="1">
    <source>
        <dbReference type="EMBL" id="KAJ1111146.1"/>
    </source>
</evidence>
<dbReference type="Proteomes" id="UP001066276">
    <property type="component" value="Chromosome 9"/>
</dbReference>